<feature type="compositionally biased region" description="Polar residues" evidence="1">
    <location>
        <begin position="397"/>
        <end position="419"/>
    </location>
</feature>
<dbReference type="EMBL" id="QGNW01000290">
    <property type="protein sequence ID" value="RVW78773.1"/>
    <property type="molecule type" value="Genomic_DNA"/>
</dbReference>
<proteinExistence type="predicted"/>
<name>A0A438H381_VITVI</name>
<sequence length="721" mass="80855">MKIPCVEYVTSIPRKYFSLPSSFISNSVANLCFTSCFSLSSFPVTMMSFWRGGVGLVAGAFEENCGVGASRGFIRKMRGKTRTHLMRICFNSRGRFMKIIEIVAKRKPLVLVVPEGVKGNGWETLRKAISSVQDLSDQAIRASKEMLKESQVSKGMYRGGQSYVNVVAEKGPRNRTLMPVGKWASAVICESKGKVLDWFDIGKAIARMMGTKGMVSVTPISNYKGCFFMDSARRANWFQDQGSLTMRGGVVALRRWSPKEDSIVFGNFRRGWLELRGLPFHLWEEVKLWVEMLPNVVLPALLEVEDGAWDELMSAGGCVFQRLKNAEGLRATAKDNECHSWRPRHRSHSRSSDSNSASKVEKGRGGRPSLERRVLGPLAGPIHEIEAGSSNGGPVAPSSSKLQCSGSFANELPSLNVSPSVPKRNQDGGGSSEANEAILRGRSVSNKAFFLLFQKPPKISPGKQKETKGFHVASKASSPKPKPLTLPLEGFQVEGLTPRKLVKVQSILESLRIRIVRDNGKGAEVESKSTLSADKDCFCLHEDLKLEYKRIRRFVSSVWKGRSMEWVALPTCEASGGIVILWDSNKFKCTKKVLGSFSVTVKLNSGEEGSFWLTLVYGPNKPLWRKDVWLELQDLYGLTFPRWCVRGDFNVIRRISEKMGDSRLTFNMRCFDEFIRESGLLDSPLRNAAFTWSNMFENMWLLHPEFKEKFRDWWQECTVEG</sequence>
<dbReference type="Proteomes" id="UP000288805">
    <property type="component" value="Unassembled WGS sequence"/>
</dbReference>
<accession>A0A438H381</accession>
<dbReference type="InterPro" id="IPR036691">
    <property type="entry name" value="Endo/exonu/phosph_ase_sf"/>
</dbReference>
<comment type="caution">
    <text evidence="2">The sequence shown here is derived from an EMBL/GenBank/DDBJ whole genome shotgun (WGS) entry which is preliminary data.</text>
</comment>
<feature type="region of interest" description="Disordered" evidence="1">
    <location>
        <begin position="336"/>
        <end position="433"/>
    </location>
</feature>
<reference evidence="2 3" key="1">
    <citation type="journal article" date="2018" name="PLoS Genet.">
        <title>Population sequencing reveals clonal diversity and ancestral inbreeding in the grapevine cultivar Chardonnay.</title>
        <authorList>
            <person name="Roach M.J."/>
            <person name="Johnson D.L."/>
            <person name="Bohlmann J."/>
            <person name="van Vuuren H.J."/>
            <person name="Jones S.J."/>
            <person name="Pretorius I.S."/>
            <person name="Schmidt S.A."/>
            <person name="Borneman A.R."/>
        </authorList>
    </citation>
    <scope>NUCLEOTIDE SEQUENCE [LARGE SCALE GENOMIC DNA]</scope>
    <source>
        <strain evidence="3">cv. Chardonnay</strain>
        <tissue evidence="2">Leaf</tissue>
    </source>
</reference>
<organism evidence="2 3">
    <name type="scientific">Vitis vinifera</name>
    <name type="common">Grape</name>
    <dbReference type="NCBI Taxonomy" id="29760"/>
    <lineage>
        <taxon>Eukaryota</taxon>
        <taxon>Viridiplantae</taxon>
        <taxon>Streptophyta</taxon>
        <taxon>Embryophyta</taxon>
        <taxon>Tracheophyta</taxon>
        <taxon>Spermatophyta</taxon>
        <taxon>Magnoliopsida</taxon>
        <taxon>eudicotyledons</taxon>
        <taxon>Gunneridae</taxon>
        <taxon>Pentapetalae</taxon>
        <taxon>rosids</taxon>
        <taxon>Vitales</taxon>
        <taxon>Vitaceae</taxon>
        <taxon>Viteae</taxon>
        <taxon>Vitis</taxon>
    </lineage>
</organism>
<dbReference type="AlphaFoldDB" id="A0A438H381"/>
<feature type="compositionally biased region" description="Basic and acidic residues" evidence="1">
    <location>
        <begin position="359"/>
        <end position="374"/>
    </location>
</feature>
<evidence type="ECO:0000313" key="2">
    <source>
        <dbReference type="EMBL" id="RVW78773.1"/>
    </source>
</evidence>
<protein>
    <submittedName>
        <fullName evidence="2">Uncharacterized protein</fullName>
    </submittedName>
</protein>
<dbReference type="SUPFAM" id="SSF56219">
    <property type="entry name" value="DNase I-like"/>
    <property type="match status" value="1"/>
</dbReference>
<evidence type="ECO:0000313" key="3">
    <source>
        <dbReference type="Proteomes" id="UP000288805"/>
    </source>
</evidence>
<dbReference type="Gene3D" id="3.60.10.10">
    <property type="entry name" value="Endonuclease/exonuclease/phosphatase"/>
    <property type="match status" value="1"/>
</dbReference>
<gene>
    <name evidence="2" type="ORF">CK203_050954</name>
</gene>
<evidence type="ECO:0000256" key="1">
    <source>
        <dbReference type="SAM" id="MobiDB-lite"/>
    </source>
</evidence>